<proteinExistence type="predicted"/>
<protein>
    <submittedName>
        <fullName evidence="1">Uncharacterized protein</fullName>
    </submittedName>
</protein>
<dbReference type="AlphaFoldDB" id="A0A4Y2G2Q7"/>
<reference evidence="1 2" key="1">
    <citation type="journal article" date="2019" name="Sci. Rep.">
        <title>Orb-weaving spider Araneus ventricosus genome elucidates the spidroin gene catalogue.</title>
        <authorList>
            <person name="Kono N."/>
            <person name="Nakamura H."/>
            <person name="Ohtoshi R."/>
            <person name="Moran D.A.P."/>
            <person name="Shinohara A."/>
            <person name="Yoshida Y."/>
            <person name="Fujiwara M."/>
            <person name="Mori M."/>
            <person name="Tomita M."/>
            <person name="Arakawa K."/>
        </authorList>
    </citation>
    <scope>NUCLEOTIDE SEQUENCE [LARGE SCALE GENOMIC DNA]</scope>
</reference>
<organism evidence="1 2">
    <name type="scientific">Araneus ventricosus</name>
    <name type="common">Orbweaver spider</name>
    <name type="synonym">Epeira ventricosa</name>
    <dbReference type="NCBI Taxonomy" id="182803"/>
    <lineage>
        <taxon>Eukaryota</taxon>
        <taxon>Metazoa</taxon>
        <taxon>Ecdysozoa</taxon>
        <taxon>Arthropoda</taxon>
        <taxon>Chelicerata</taxon>
        <taxon>Arachnida</taxon>
        <taxon>Araneae</taxon>
        <taxon>Araneomorphae</taxon>
        <taxon>Entelegynae</taxon>
        <taxon>Araneoidea</taxon>
        <taxon>Araneidae</taxon>
        <taxon>Araneus</taxon>
    </lineage>
</organism>
<name>A0A4Y2G2Q7_ARAVE</name>
<dbReference type="EMBL" id="BGPR01001188">
    <property type="protein sequence ID" value="GBM47631.1"/>
    <property type="molecule type" value="Genomic_DNA"/>
</dbReference>
<keyword evidence="2" id="KW-1185">Reference proteome</keyword>
<comment type="caution">
    <text evidence="1">The sequence shown here is derived from an EMBL/GenBank/DDBJ whole genome shotgun (WGS) entry which is preliminary data.</text>
</comment>
<accession>A0A4Y2G2Q7</accession>
<dbReference type="Proteomes" id="UP000499080">
    <property type="component" value="Unassembled WGS sequence"/>
</dbReference>
<sequence>MDNSTLERTLNSLKKKCAVLINYAQTYEESQSAFVEIEIKSMNCHCLQQKVEKLRKQYYELPQTTDISKEDEALYEIEVRLETLEVRSKVILEGLVSKKKRLLKIILKMNALNLQK</sequence>
<evidence type="ECO:0000313" key="2">
    <source>
        <dbReference type="Proteomes" id="UP000499080"/>
    </source>
</evidence>
<gene>
    <name evidence="1" type="ORF">AVEN_120074_1</name>
</gene>
<evidence type="ECO:0000313" key="1">
    <source>
        <dbReference type="EMBL" id="GBM47631.1"/>
    </source>
</evidence>